<dbReference type="RefSeq" id="WP_317070712.1">
    <property type="nucleotide sequence ID" value="NZ_JAWHVN010000024.1"/>
</dbReference>
<name>A0ABD5GM49_9LACT</name>
<dbReference type="EMBL" id="JAWHVN010000024">
    <property type="protein sequence ID" value="MDV2618293.1"/>
    <property type="molecule type" value="Genomic_DNA"/>
</dbReference>
<dbReference type="Proteomes" id="UP001186159">
    <property type="component" value="Unassembled WGS sequence"/>
</dbReference>
<sequence length="82" mass="9768">MASGKRRKTAKGNGYNRWTETEEKALYELSNQGFTDPEISKQMNRSVSSITNRRFVLRERGLWENMEVSQYRGYQEQEKEKE</sequence>
<dbReference type="AlphaFoldDB" id="A0ABD5GM49"/>
<protein>
    <recommendedName>
        <fullName evidence="3">Myb-like domain-containing protein</fullName>
    </recommendedName>
</protein>
<evidence type="ECO:0000313" key="2">
    <source>
        <dbReference type="Proteomes" id="UP001186159"/>
    </source>
</evidence>
<organism evidence="1 2">
    <name type="scientific">Lactococcus lactis</name>
    <dbReference type="NCBI Taxonomy" id="1358"/>
    <lineage>
        <taxon>Bacteria</taxon>
        <taxon>Bacillati</taxon>
        <taxon>Bacillota</taxon>
        <taxon>Bacilli</taxon>
        <taxon>Lactobacillales</taxon>
        <taxon>Streptococcaceae</taxon>
        <taxon>Lactococcus</taxon>
    </lineage>
</organism>
<accession>A0ABD5GM49</accession>
<comment type="caution">
    <text evidence="1">The sequence shown here is derived from an EMBL/GenBank/DDBJ whole genome shotgun (WGS) entry which is preliminary data.</text>
</comment>
<gene>
    <name evidence="1" type="ORF">RZO27_03990</name>
</gene>
<proteinExistence type="predicted"/>
<dbReference type="Gene3D" id="1.10.10.60">
    <property type="entry name" value="Homeodomain-like"/>
    <property type="match status" value="1"/>
</dbReference>
<evidence type="ECO:0000313" key="1">
    <source>
        <dbReference type="EMBL" id="MDV2618293.1"/>
    </source>
</evidence>
<reference evidence="1 2" key="1">
    <citation type="submission" date="2023-10" db="EMBL/GenBank/DDBJ databases">
        <title>Production of high quality cheese from raw caw milk (raw cheese).</title>
        <authorList>
            <person name="Samouris G."/>
        </authorList>
    </citation>
    <scope>NUCLEOTIDE SEQUENCE [LARGE SCALE GENOMIC DNA]</scope>
    <source>
        <strain evidence="1 2">MRS-5</strain>
    </source>
</reference>
<evidence type="ECO:0008006" key="3">
    <source>
        <dbReference type="Google" id="ProtNLM"/>
    </source>
</evidence>